<keyword evidence="1 5" id="KW-0489">Methyltransferase</keyword>
<organism evidence="5 6">
    <name type="scientific">Saccharothrix xinjiangensis</name>
    <dbReference type="NCBI Taxonomy" id="204798"/>
    <lineage>
        <taxon>Bacteria</taxon>
        <taxon>Bacillati</taxon>
        <taxon>Actinomycetota</taxon>
        <taxon>Actinomycetes</taxon>
        <taxon>Pseudonocardiales</taxon>
        <taxon>Pseudonocardiaceae</taxon>
        <taxon>Saccharothrix</taxon>
    </lineage>
</organism>
<dbReference type="PANTHER" id="PTHR44068">
    <property type="entry name" value="ZGC:194242"/>
    <property type="match status" value="1"/>
</dbReference>
<dbReference type="InterPro" id="IPR020803">
    <property type="entry name" value="MeTfrase_dom"/>
</dbReference>
<dbReference type="Gene3D" id="3.40.50.150">
    <property type="entry name" value="Vaccinia Virus protein VP39"/>
    <property type="match status" value="1"/>
</dbReference>
<sequence>MATFAPVPTDVGRMYDVVTELFTTLLDGNIHVGYWHDDQDDTPVAEAATRLTDMVVERVAARPGAQVLDVGCGTGTTSLRLAGATGAAVTGISISRSQVATATARAEAAGLADRARFRYADAMALPFGARVFDAAIAIESVLHMPDQDRALREVGSVLLPGGRLVMADIIQLTEAVGEEQEVLDNFCAVTRCRPVVGLPDKLVRAGFRVVEFTDIGPHVLRAFAELAERMREVRADFAGRIPAGHFDQLVELMRRFSDLRSVGYALVVAEQG</sequence>
<gene>
    <name evidence="5" type="ORF">ACFPFM_22440</name>
</gene>
<keyword evidence="6" id="KW-1185">Reference proteome</keyword>
<dbReference type="EC" id="2.1.1.-" evidence="5"/>
<dbReference type="InterPro" id="IPR029063">
    <property type="entry name" value="SAM-dependent_MTases_sf"/>
</dbReference>
<dbReference type="CDD" id="cd02440">
    <property type="entry name" value="AdoMet_MTases"/>
    <property type="match status" value="1"/>
</dbReference>
<dbReference type="SMART" id="SM00828">
    <property type="entry name" value="PKS_MT"/>
    <property type="match status" value="1"/>
</dbReference>
<protein>
    <submittedName>
        <fullName evidence="5">SAM-dependent methyltransferase</fullName>
        <ecNumber evidence="5">2.1.1.-</ecNumber>
    </submittedName>
</protein>
<reference evidence="6" key="1">
    <citation type="journal article" date="2019" name="Int. J. Syst. Evol. Microbiol.">
        <title>The Global Catalogue of Microorganisms (GCM) 10K type strain sequencing project: providing services to taxonomists for standard genome sequencing and annotation.</title>
        <authorList>
            <consortium name="The Broad Institute Genomics Platform"/>
            <consortium name="The Broad Institute Genome Sequencing Center for Infectious Disease"/>
            <person name="Wu L."/>
            <person name="Ma J."/>
        </authorList>
    </citation>
    <scope>NUCLEOTIDE SEQUENCE [LARGE SCALE GENOMIC DNA]</scope>
    <source>
        <strain evidence="6">KCTC 12848</strain>
    </source>
</reference>
<feature type="domain" description="Polyketide synthase-like methyltransferase" evidence="4">
    <location>
        <begin position="51"/>
        <end position="261"/>
    </location>
</feature>
<dbReference type="InterPro" id="IPR050447">
    <property type="entry name" value="Erg6_SMT_methyltransf"/>
</dbReference>
<dbReference type="GO" id="GO:0032259">
    <property type="term" value="P:methylation"/>
    <property type="evidence" value="ECO:0007669"/>
    <property type="project" value="UniProtKB-KW"/>
</dbReference>
<evidence type="ECO:0000256" key="1">
    <source>
        <dbReference type="ARBA" id="ARBA00022603"/>
    </source>
</evidence>
<comment type="caution">
    <text evidence="5">The sequence shown here is derived from an EMBL/GenBank/DDBJ whole genome shotgun (WGS) entry which is preliminary data.</text>
</comment>
<proteinExistence type="predicted"/>
<evidence type="ECO:0000256" key="2">
    <source>
        <dbReference type="ARBA" id="ARBA00022679"/>
    </source>
</evidence>
<evidence type="ECO:0000313" key="5">
    <source>
        <dbReference type="EMBL" id="MFC5056499.1"/>
    </source>
</evidence>
<dbReference type="InterPro" id="IPR041698">
    <property type="entry name" value="Methyltransf_25"/>
</dbReference>
<dbReference type="PANTHER" id="PTHR44068:SF11">
    <property type="entry name" value="GERANYL DIPHOSPHATE 2-C-METHYLTRANSFERASE"/>
    <property type="match status" value="1"/>
</dbReference>
<keyword evidence="2 5" id="KW-0808">Transferase</keyword>
<evidence type="ECO:0000256" key="3">
    <source>
        <dbReference type="ARBA" id="ARBA00022691"/>
    </source>
</evidence>
<evidence type="ECO:0000259" key="4">
    <source>
        <dbReference type="SMART" id="SM00828"/>
    </source>
</evidence>
<evidence type="ECO:0000313" key="6">
    <source>
        <dbReference type="Proteomes" id="UP001595833"/>
    </source>
</evidence>
<dbReference type="GO" id="GO:0008168">
    <property type="term" value="F:methyltransferase activity"/>
    <property type="evidence" value="ECO:0007669"/>
    <property type="project" value="UniProtKB-KW"/>
</dbReference>
<dbReference type="Pfam" id="PF13649">
    <property type="entry name" value="Methyltransf_25"/>
    <property type="match status" value="1"/>
</dbReference>
<accession>A0ABV9Y438</accession>
<keyword evidence="3" id="KW-0949">S-adenosyl-L-methionine</keyword>
<dbReference type="EMBL" id="JBHSJB010000022">
    <property type="protein sequence ID" value="MFC5056499.1"/>
    <property type="molecule type" value="Genomic_DNA"/>
</dbReference>
<dbReference type="SUPFAM" id="SSF53335">
    <property type="entry name" value="S-adenosyl-L-methionine-dependent methyltransferases"/>
    <property type="match status" value="1"/>
</dbReference>
<dbReference type="Proteomes" id="UP001595833">
    <property type="component" value="Unassembled WGS sequence"/>
</dbReference>
<dbReference type="RefSeq" id="WP_344043062.1">
    <property type="nucleotide sequence ID" value="NZ_BAAAKE010000040.1"/>
</dbReference>
<name>A0ABV9Y438_9PSEU</name>